<name>A0A848FH42_9BURK</name>
<accession>A0A848FH42</accession>
<keyword evidence="3" id="KW-1185">Reference proteome</keyword>
<dbReference type="AlphaFoldDB" id="A0A848FH42"/>
<dbReference type="EMBL" id="JABBFW010000040">
    <property type="protein sequence ID" value="NML18788.1"/>
    <property type="molecule type" value="Genomic_DNA"/>
</dbReference>
<feature type="compositionally biased region" description="Low complexity" evidence="1">
    <location>
        <begin position="77"/>
        <end position="88"/>
    </location>
</feature>
<reference evidence="2 3" key="1">
    <citation type="submission" date="2020-04" db="EMBL/GenBank/DDBJ databases">
        <title>Azohydromonas sp. isolated from soil.</title>
        <authorList>
            <person name="Dahal R.H."/>
        </authorList>
    </citation>
    <scope>NUCLEOTIDE SEQUENCE [LARGE SCALE GENOMIC DNA]</scope>
    <source>
        <strain evidence="2 3">G-1-1-14</strain>
    </source>
</reference>
<dbReference type="Proteomes" id="UP000574067">
    <property type="component" value="Unassembled WGS sequence"/>
</dbReference>
<dbReference type="RefSeq" id="WP_169163681.1">
    <property type="nucleotide sequence ID" value="NZ_JABBFW010000040.1"/>
</dbReference>
<proteinExistence type="predicted"/>
<sequence length="110" mass="11918">MKQNQPPAAEQPAPKTPRAPESSLAAAFDRVAQKSGFDNWKQLDKEQPLPTRSFSPKPALDPDAKPEPPKISNKHLATGGQRAGQQGTDDVSFADFMKGTQPLPSTGKRR</sequence>
<protein>
    <submittedName>
        <fullName evidence="2">Uncharacterized protein</fullName>
    </submittedName>
</protein>
<gene>
    <name evidence="2" type="ORF">HHL10_27845</name>
</gene>
<feature type="compositionally biased region" description="Low complexity" evidence="1">
    <location>
        <begin position="1"/>
        <end position="13"/>
    </location>
</feature>
<organism evidence="2 3">
    <name type="scientific">Azohydromonas caseinilytica</name>
    <dbReference type="NCBI Taxonomy" id="2728836"/>
    <lineage>
        <taxon>Bacteria</taxon>
        <taxon>Pseudomonadati</taxon>
        <taxon>Pseudomonadota</taxon>
        <taxon>Betaproteobacteria</taxon>
        <taxon>Burkholderiales</taxon>
        <taxon>Sphaerotilaceae</taxon>
        <taxon>Azohydromonas</taxon>
    </lineage>
</organism>
<evidence type="ECO:0000256" key="1">
    <source>
        <dbReference type="SAM" id="MobiDB-lite"/>
    </source>
</evidence>
<feature type="region of interest" description="Disordered" evidence="1">
    <location>
        <begin position="1"/>
        <end position="110"/>
    </location>
</feature>
<comment type="caution">
    <text evidence="2">The sequence shown here is derived from an EMBL/GenBank/DDBJ whole genome shotgun (WGS) entry which is preliminary data.</text>
</comment>
<evidence type="ECO:0000313" key="3">
    <source>
        <dbReference type="Proteomes" id="UP000574067"/>
    </source>
</evidence>
<evidence type="ECO:0000313" key="2">
    <source>
        <dbReference type="EMBL" id="NML18788.1"/>
    </source>
</evidence>